<evidence type="ECO:0000313" key="2">
    <source>
        <dbReference type="Proteomes" id="UP000004578"/>
    </source>
</evidence>
<reference evidence="1 2" key="1">
    <citation type="submission" date="2012-05" db="EMBL/GenBank/DDBJ databases">
        <authorList>
            <person name="Harkins D.M."/>
            <person name="Madupu R."/>
            <person name="Durkin A.S."/>
            <person name="Torralba M."/>
            <person name="Methe B."/>
            <person name="Sutton G.G."/>
            <person name="Nelson K.E."/>
        </authorList>
    </citation>
    <scope>NUCLEOTIDE SEQUENCE [LARGE SCALE GENOMIC DNA]</scope>
    <source>
        <strain evidence="1 2">F0490</strain>
    </source>
</reference>
<dbReference type="Proteomes" id="UP000004578">
    <property type="component" value="Unassembled WGS sequence"/>
</dbReference>
<accession>J0XEP4</accession>
<sequence>MRPRLLWIAPGRRPALWTGPAWGRGLWERAVAAPGHTTAGQQPQPGATI</sequence>
<keyword evidence="2" id="KW-1185">Reference proteome</keyword>
<dbReference type="AlphaFoldDB" id="J0XEP4"/>
<organism evidence="1 2">
    <name type="scientific">Schaalia georgiae F0490</name>
    <dbReference type="NCBI Taxonomy" id="1125717"/>
    <lineage>
        <taxon>Bacteria</taxon>
        <taxon>Bacillati</taxon>
        <taxon>Actinomycetota</taxon>
        <taxon>Actinomycetes</taxon>
        <taxon>Actinomycetales</taxon>
        <taxon>Actinomycetaceae</taxon>
        <taxon>Schaalia</taxon>
    </lineage>
</organism>
<evidence type="ECO:0000313" key="1">
    <source>
        <dbReference type="EMBL" id="EJF47186.1"/>
    </source>
</evidence>
<gene>
    <name evidence="1" type="ORF">HMPREF1317_2383</name>
</gene>
<protein>
    <submittedName>
        <fullName evidence="1">Uncharacterized protein</fullName>
    </submittedName>
</protein>
<comment type="caution">
    <text evidence="1">The sequence shown here is derived from an EMBL/GenBank/DDBJ whole genome shotgun (WGS) entry which is preliminary data.</text>
</comment>
<name>J0XEP4_9ACTO</name>
<proteinExistence type="predicted"/>
<dbReference type="EMBL" id="AKFS01000098">
    <property type="protein sequence ID" value="EJF47186.1"/>
    <property type="molecule type" value="Genomic_DNA"/>
</dbReference>